<dbReference type="EMBL" id="NCKV01001149">
    <property type="protein sequence ID" value="RWS28923.1"/>
    <property type="molecule type" value="Genomic_DNA"/>
</dbReference>
<name>A0A443SN65_9ACAR</name>
<keyword evidence="3" id="KW-1185">Reference proteome</keyword>
<accession>A0A443SN65</accession>
<proteinExistence type="predicted"/>
<gene>
    <name evidence="2" type="ORF">B4U80_12760</name>
</gene>
<dbReference type="PROSITE" id="PS50082">
    <property type="entry name" value="WD_REPEATS_2"/>
    <property type="match status" value="1"/>
</dbReference>
<dbReference type="AlphaFoldDB" id="A0A443SN65"/>
<feature type="repeat" description="WD" evidence="1">
    <location>
        <begin position="307"/>
        <end position="348"/>
    </location>
</feature>
<dbReference type="VEuPathDB" id="VectorBase:LDEU003117"/>
<evidence type="ECO:0000313" key="3">
    <source>
        <dbReference type="Proteomes" id="UP000288716"/>
    </source>
</evidence>
<dbReference type="InterPro" id="IPR036322">
    <property type="entry name" value="WD40_repeat_dom_sf"/>
</dbReference>
<comment type="caution">
    <text evidence="2">The sequence shown here is derived from an EMBL/GenBank/DDBJ whole genome shotgun (WGS) entry which is preliminary data.</text>
</comment>
<dbReference type="InterPro" id="IPR001680">
    <property type="entry name" value="WD40_rpt"/>
</dbReference>
<organism evidence="2 3">
    <name type="scientific">Leptotrombidium deliense</name>
    <dbReference type="NCBI Taxonomy" id="299467"/>
    <lineage>
        <taxon>Eukaryota</taxon>
        <taxon>Metazoa</taxon>
        <taxon>Ecdysozoa</taxon>
        <taxon>Arthropoda</taxon>
        <taxon>Chelicerata</taxon>
        <taxon>Arachnida</taxon>
        <taxon>Acari</taxon>
        <taxon>Acariformes</taxon>
        <taxon>Trombidiformes</taxon>
        <taxon>Prostigmata</taxon>
        <taxon>Anystina</taxon>
        <taxon>Parasitengona</taxon>
        <taxon>Trombiculoidea</taxon>
        <taxon>Trombiculidae</taxon>
        <taxon>Leptotrombidium</taxon>
    </lineage>
</organism>
<dbReference type="Proteomes" id="UP000288716">
    <property type="component" value="Unassembled WGS sequence"/>
</dbReference>
<evidence type="ECO:0000256" key="1">
    <source>
        <dbReference type="PROSITE-ProRule" id="PRU00221"/>
    </source>
</evidence>
<dbReference type="InterPro" id="IPR015943">
    <property type="entry name" value="WD40/YVTN_repeat-like_dom_sf"/>
</dbReference>
<dbReference type="Gene3D" id="2.130.10.10">
    <property type="entry name" value="YVTN repeat-like/Quinoprotein amine dehydrogenase"/>
    <property type="match status" value="1"/>
</dbReference>
<protein>
    <submittedName>
        <fullName evidence="2">Uncharacterized protein</fullName>
    </submittedName>
</protein>
<dbReference type="OrthoDB" id="6513607at2759"/>
<dbReference type="SUPFAM" id="SSF50978">
    <property type="entry name" value="WD40 repeat-like"/>
    <property type="match status" value="1"/>
</dbReference>
<sequence length="499" mass="55934">MGTSNQLFSEILMDLNEIEKQEKEINSKLNETRKELDYIDGLIHKYEEIRVSLLTKMTSLQNQKDTCSQKRRKVVQRMNTKLNNETPPSTNNGVEYSKFDCLKITDTVTSQHLDKKDDVDDESKALDHLVAEILKTLNDGANSHELTATSTPIGTETNSIKGETKYSNGGGVHLNPLTALKSLRIEDSFFESSSLPEKEATTFAEKVSCNNSAASLEEVAVEVSVDNGHSNSEINYMDDEWMSSVSPSNSSQAPRFYTKTTPAVHHKTQYNSVLCLEASVTGYIYKSLNDGTVMRYRFANVNDNRYYRGHTDKVKVLYLDSKLQLLYTGCDDGKVRSFNTNTGSLLNEFSCDGNVIAIEKCFDSSFIFGTNKGWIYLVNSQFELQTSHRTFNWIFAVKGVMNSEKDIQKKLIVVPMKHKPSVIDAVSGKVLQEMHSDVIESRPCIQVNGTICILATVFDKTEPGKSSISVFDSNNVSIYFFIDLVMCALKNIACLTPQN</sequence>
<reference evidence="2 3" key="1">
    <citation type="journal article" date="2018" name="Gigascience">
        <title>Genomes of trombidid mites reveal novel predicted allergens and laterally-transferred genes associated with secondary metabolism.</title>
        <authorList>
            <person name="Dong X."/>
            <person name="Chaisiri K."/>
            <person name="Xia D."/>
            <person name="Armstrong S.D."/>
            <person name="Fang Y."/>
            <person name="Donnelly M.J."/>
            <person name="Kadowaki T."/>
            <person name="McGarry J.W."/>
            <person name="Darby A.C."/>
            <person name="Makepeace B.L."/>
        </authorList>
    </citation>
    <scope>NUCLEOTIDE SEQUENCE [LARGE SCALE GENOMIC DNA]</scope>
    <source>
        <strain evidence="2">UoL-UT</strain>
    </source>
</reference>
<keyword evidence="1" id="KW-0853">WD repeat</keyword>
<evidence type="ECO:0000313" key="2">
    <source>
        <dbReference type="EMBL" id="RWS28923.1"/>
    </source>
</evidence>